<feature type="domain" description="Activator of Hsp90 ATPase homologue 1/2-like C-terminal" evidence="2">
    <location>
        <begin position="172"/>
        <end position="302"/>
    </location>
</feature>
<dbReference type="PANTHER" id="PTHR36929:SF5">
    <property type="entry name" value="BLR6751 PROTEIN"/>
    <property type="match status" value="1"/>
</dbReference>
<dbReference type="RefSeq" id="WP_239796618.1">
    <property type="nucleotide sequence ID" value="NZ_OU912926.1"/>
</dbReference>
<keyword evidence="4" id="KW-1185">Reference proteome</keyword>
<comment type="similarity">
    <text evidence="1">Belongs to the AHA1 family.</text>
</comment>
<accession>A0ABN8ANF9</accession>
<evidence type="ECO:0000259" key="2">
    <source>
        <dbReference type="Pfam" id="PF08327"/>
    </source>
</evidence>
<proteinExistence type="inferred from homology"/>
<feature type="domain" description="Activator of Hsp90 ATPase homologue 1/2-like C-terminal" evidence="2">
    <location>
        <begin position="19"/>
        <end position="156"/>
    </location>
</feature>
<dbReference type="Gene3D" id="3.30.530.20">
    <property type="match status" value="2"/>
</dbReference>
<dbReference type="InterPro" id="IPR023393">
    <property type="entry name" value="START-like_dom_sf"/>
</dbReference>
<organism evidence="3 4">
    <name type="scientific">Candidatus Nitrotoga arctica</name>
    <dbReference type="NCBI Taxonomy" id="453162"/>
    <lineage>
        <taxon>Bacteria</taxon>
        <taxon>Pseudomonadati</taxon>
        <taxon>Pseudomonadota</taxon>
        <taxon>Betaproteobacteria</taxon>
        <taxon>Nitrosomonadales</taxon>
        <taxon>Gallionellaceae</taxon>
        <taxon>Candidatus Nitrotoga</taxon>
    </lineage>
</organism>
<evidence type="ECO:0000313" key="4">
    <source>
        <dbReference type="Proteomes" id="UP000839052"/>
    </source>
</evidence>
<evidence type="ECO:0000313" key="3">
    <source>
        <dbReference type="EMBL" id="CAG9932726.1"/>
    </source>
</evidence>
<dbReference type="Pfam" id="PF08327">
    <property type="entry name" value="AHSA1"/>
    <property type="match status" value="2"/>
</dbReference>
<gene>
    <name evidence="3" type="ORF">NTG6680_1473</name>
</gene>
<sequence>MSAVAPEKSNEIVITRTVRAPIQRVWQMFTRPEHIQHWWGPNGFTNTIFEMDVRVGGLWRYIMHAPANADGSPGINYNNWIRYTTITEPTFMAYEHGGDDPDHAEFNTTVTLQDLGDQTQVTLRIILESEAQRKALAEFGAIEGGQQTLARLDAYLTTTGKPNELIITRTFDAPRELVWKAWTDPKHALNWWGPSHHPAVNVMWDARSGARWRNCLRSVETGDLLWHGGEFREVVEPELLAFTFAWEETGERGIENLITITLTENHEKTTMVLRQTPFQSLFEQEGHNEGWNSTFDRLADYLAQRLNHIQPK</sequence>
<dbReference type="SUPFAM" id="SSF55961">
    <property type="entry name" value="Bet v1-like"/>
    <property type="match status" value="2"/>
</dbReference>
<dbReference type="CDD" id="cd07814">
    <property type="entry name" value="SRPBCC_CalC_Aha1-like"/>
    <property type="match status" value="1"/>
</dbReference>
<dbReference type="PANTHER" id="PTHR36929">
    <property type="entry name" value="ATTACHMENT SUBUNIT, PUTATIVE-RELATED"/>
    <property type="match status" value="1"/>
</dbReference>
<evidence type="ECO:0000256" key="1">
    <source>
        <dbReference type="ARBA" id="ARBA00006817"/>
    </source>
</evidence>
<protein>
    <recommendedName>
        <fullName evidence="2">Activator of Hsp90 ATPase homologue 1/2-like C-terminal domain-containing protein</fullName>
    </recommendedName>
</protein>
<dbReference type="Proteomes" id="UP000839052">
    <property type="component" value="Chromosome"/>
</dbReference>
<dbReference type="EMBL" id="OU912926">
    <property type="protein sequence ID" value="CAG9932726.1"/>
    <property type="molecule type" value="Genomic_DNA"/>
</dbReference>
<reference evidence="3 4" key="1">
    <citation type="submission" date="2021-10" db="EMBL/GenBank/DDBJ databases">
        <authorList>
            <person name="Koch H."/>
        </authorList>
    </citation>
    <scope>NUCLEOTIDE SEQUENCE [LARGE SCALE GENOMIC DNA]</scope>
    <source>
        <strain evidence="3">6680</strain>
    </source>
</reference>
<dbReference type="InterPro" id="IPR013538">
    <property type="entry name" value="ASHA1/2-like_C"/>
</dbReference>
<name>A0ABN8ANF9_9PROT</name>